<evidence type="ECO:0000313" key="2">
    <source>
        <dbReference type="Proteomes" id="UP000505306"/>
    </source>
</evidence>
<gene>
    <name evidence="1" type="ORF">G5B37_01600</name>
</gene>
<dbReference type="KEGG" id="mgel:G5B37_01600"/>
<proteinExistence type="predicted"/>
<evidence type="ECO:0000313" key="1">
    <source>
        <dbReference type="EMBL" id="QIE58307.1"/>
    </source>
</evidence>
<organism evidence="1 2">
    <name type="scientific">Rasiella rasia</name>
    <dbReference type="NCBI Taxonomy" id="2744027"/>
    <lineage>
        <taxon>Bacteria</taxon>
        <taxon>Pseudomonadati</taxon>
        <taxon>Bacteroidota</taxon>
        <taxon>Flavobacteriia</taxon>
        <taxon>Flavobacteriales</taxon>
        <taxon>Flavobacteriaceae</taxon>
        <taxon>Rasiella</taxon>
    </lineage>
</organism>
<name>A0A6G6GIF7_9FLAO</name>
<dbReference type="AlphaFoldDB" id="A0A6G6GIF7"/>
<dbReference type="EMBL" id="CP049057">
    <property type="protein sequence ID" value="QIE58307.1"/>
    <property type="molecule type" value="Genomic_DNA"/>
</dbReference>
<dbReference type="Proteomes" id="UP000505306">
    <property type="component" value="Chromosome"/>
</dbReference>
<keyword evidence="2" id="KW-1185">Reference proteome</keyword>
<sequence>MQKILILLFAVLNLSFQTKESLNSIFENCLISDTESNIARENPIRVIAFDEANNRIKTNYTLLENLVIKATNQESWFITQSEEATTIVEIKHVDVKSGWITIGETYAGFFNMDDGETLEFFNPFINYKIINNKPLFDTYPTRVENENINYIQAGGIIKRAANDYVLLTPVIFGAHKKRSLYYATSSDLENWKFQNQKLLDTEEIAFAKKKGNVFSTGNPLELKDGTFLVLLGVEQPNGNYTSAYMILNKDLEVIQVPQEIKLPNWHGVSQNSFPLSITKYNDTFRILLHRRSENFIDSEIHEITTKNIVKAFDYNEGILSSSIIQETRNASGYLRGKADDASYLIFNSELYILLGSEELPSEYLTSFNREYGLLKLENKKWIHDERSPLIVNPMTIHHKYPEYEWASDHLGGFISPVFNENFLYLFLTFGTDNPDYLLSGIKIEIPK</sequence>
<protein>
    <submittedName>
        <fullName evidence="1">Uncharacterized protein</fullName>
    </submittedName>
</protein>
<reference evidence="1 2" key="1">
    <citation type="submission" date="2020-02" db="EMBL/GenBank/DDBJ databases">
        <title>Complete genome sequence of Flavobacteriaceae bacterium.</title>
        <authorList>
            <person name="Kim S.-J."/>
            <person name="Kim Y.-S."/>
            <person name="Kim K.-H."/>
        </authorList>
    </citation>
    <scope>NUCLEOTIDE SEQUENCE [LARGE SCALE GENOMIC DNA]</scope>
    <source>
        <strain evidence="1 2">RR4-40</strain>
    </source>
</reference>
<accession>A0A6G6GIF7</accession>
<dbReference type="RefSeq" id="WP_164678314.1">
    <property type="nucleotide sequence ID" value="NZ_CP049057.1"/>
</dbReference>